<keyword evidence="6" id="KW-0325">Glycoprotein</keyword>
<keyword evidence="2" id="KW-0812">Transmembrane</keyword>
<dbReference type="PANTHER" id="PTHR12270:SF52">
    <property type="entry name" value="GLYCOSYLTRANSFERASE-LIKE PROTEIN GNT13-RELATED"/>
    <property type="match status" value="1"/>
</dbReference>
<proteinExistence type="predicted"/>
<evidence type="ECO:0000256" key="4">
    <source>
        <dbReference type="ARBA" id="ARBA00022989"/>
    </source>
</evidence>
<evidence type="ECO:0000256" key="3">
    <source>
        <dbReference type="ARBA" id="ARBA00022968"/>
    </source>
</evidence>
<name>A0A7S2KQ05_9STRA</name>
<accession>A0A7S2KQ05</accession>
<keyword evidence="5" id="KW-0472">Membrane</keyword>
<comment type="subcellular location">
    <subcellularLocation>
        <location evidence="1">Membrane</location>
        <topology evidence="1">Single-pass type II membrane protein</topology>
    </subcellularLocation>
</comment>
<dbReference type="GO" id="GO:0016020">
    <property type="term" value="C:membrane"/>
    <property type="evidence" value="ECO:0007669"/>
    <property type="project" value="UniProtKB-SubCell"/>
</dbReference>
<reference evidence="7" key="1">
    <citation type="submission" date="2021-01" db="EMBL/GenBank/DDBJ databases">
        <authorList>
            <person name="Corre E."/>
            <person name="Pelletier E."/>
            <person name="Niang G."/>
            <person name="Scheremetjew M."/>
            <person name="Finn R."/>
            <person name="Kale V."/>
            <person name="Holt S."/>
            <person name="Cochrane G."/>
            <person name="Meng A."/>
            <person name="Brown T."/>
            <person name="Cohen L."/>
        </authorList>
    </citation>
    <scope>NUCLEOTIDE SEQUENCE</scope>
    <source>
        <strain evidence="7">B650</strain>
    </source>
</reference>
<dbReference type="AlphaFoldDB" id="A0A7S2KQ05"/>
<sequence length="178" mass="20978">MEDVLKRWRKGSRARQVYMFDPTNYGGHGSTDYDKFMQCDPGDLYDIPCALSNRYEPYVAVRYCEDLPPYQEQFTGYGKNKVSQALQMRQSGYLYSQLGGGYVVHYPHLNSPSREKWNKGTQFDPDEHHGIARSKTRRAEVDRLFKQFKDWMYDELPEDMTRTLLCSNTTNDDDKLWL</sequence>
<dbReference type="GO" id="GO:0015020">
    <property type="term" value="F:glucuronosyltransferase activity"/>
    <property type="evidence" value="ECO:0007669"/>
    <property type="project" value="TreeGrafter"/>
</dbReference>
<evidence type="ECO:0000256" key="1">
    <source>
        <dbReference type="ARBA" id="ARBA00004606"/>
    </source>
</evidence>
<protein>
    <submittedName>
        <fullName evidence="7">Uncharacterized protein</fullName>
    </submittedName>
</protein>
<keyword evidence="4" id="KW-1133">Transmembrane helix</keyword>
<dbReference type="GO" id="GO:0042285">
    <property type="term" value="F:xylosyltransferase activity"/>
    <property type="evidence" value="ECO:0007669"/>
    <property type="project" value="TreeGrafter"/>
</dbReference>
<evidence type="ECO:0000313" key="7">
    <source>
        <dbReference type="EMBL" id="CAD9583367.1"/>
    </source>
</evidence>
<evidence type="ECO:0000256" key="2">
    <source>
        <dbReference type="ARBA" id="ARBA00022692"/>
    </source>
</evidence>
<evidence type="ECO:0000256" key="6">
    <source>
        <dbReference type="ARBA" id="ARBA00023180"/>
    </source>
</evidence>
<evidence type="ECO:0000256" key="5">
    <source>
        <dbReference type="ARBA" id="ARBA00023136"/>
    </source>
</evidence>
<dbReference type="PANTHER" id="PTHR12270">
    <property type="entry name" value="GLYCOSYLTRANSFERASE-RELATED"/>
    <property type="match status" value="1"/>
</dbReference>
<gene>
    <name evidence="7" type="ORF">LDAN0321_LOCUS10964</name>
</gene>
<dbReference type="GO" id="GO:0035269">
    <property type="term" value="P:protein O-linked glycosylation via mannose"/>
    <property type="evidence" value="ECO:0007669"/>
    <property type="project" value="TreeGrafter"/>
</dbReference>
<dbReference type="Pfam" id="PF13896">
    <property type="entry name" value="Glyco_transf_49"/>
    <property type="match status" value="1"/>
</dbReference>
<organism evidence="7">
    <name type="scientific">Leptocylindrus danicus</name>
    <dbReference type="NCBI Taxonomy" id="163516"/>
    <lineage>
        <taxon>Eukaryota</taxon>
        <taxon>Sar</taxon>
        <taxon>Stramenopiles</taxon>
        <taxon>Ochrophyta</taxon>
        <taxon>Bacillariophyta</taxon>
        <taxon>Coscinodiscophyceae</taxon>
        <taxon>Chaetocerotophycidae</taxon>
        <taxon>Leptocylindrales</taxon>
        <taxon>Leptocylindraceae</taxon>
        <taxon>Leptocylindrus</taxon>
    </lineage>
</organism>
<dbReference type="InterPro" id="IPR051292">
    <property type="entry name" value="Xyl/GlcA_transferase"/>
</dbReference>
<dbReference type="EMBL" id="HBGY01016950">
    <property type="protein sequence ID" value="CAD9583367.1"/>
    <property type="molecule type" value="Transcribed_RNA"/>
</dbReference>
<keyword evidence="3" id="KW-0735">Signal-anchor</keyword>